<name>A0A9D1YAN2_9FIRM</name>
<dbReference type="PANTHER" id="PTHR43420">
    <property type="entry name" value="ACETYLTRANSFERASE"/>
    <property type="match status" value="1"/>
</dbReference>
<reference evidence="4" key="1">
    <citation type="journal article" date="2021" name="PeerJ">
        <title>Extensive microbial diversity within the chicken gut microbiome revealed by metagenomics and culture.</title>
        <authorList>
            <person name="Gilroy R."/>
            <person name="Ravi A."/>
            <person name="Getino M."/>
            <person name="Pursley I."/>
            <person name="Horton D.L."/>
            <person name="Alikhan N.F."/>
            <person name="Baker D."/>
            <person name="Gharbi K."/>
            <person name="Hall N."/>
            <person name="Watson M."/>
            <person name="Adriaenssens E.M."/>
            <person name="Foster-Nyarko E."/>
            <person name="Jarju S."/>
            <person name="Secka A."/>
            <person name="Antonio M."/>
            <person name="Oren A."/>
            <person name="Chaudhuri R.R."/>
            <person name="La Ragione R."/>
            <person name="Hildebrand F."/>
            <person name="Pallen M.J."/>
        </authorList>
    </citation>
    <scope>NUCLEOTIDE SEQUENCE</scope>
    <source>
        <strain evidence="4">ChiBcec16_6824</strain>
    </source>
</reference>
<dbReference type="InterPro" id="IPR000182">
    <property type="entry name" value="GNAT_dom"/>
</dbReference>
<dbReference type="InterPro" id="IPR016181">
    <property type="entry name" value="Acyl_CoA_acyltransferase"/>
</dbReference>
<evidence type="ECO:0000256" key="2">
    <source>
        <dbReference type="ARBA" id="ARBA00023315"/>
    </source>
</evidence>
<evidence type="ECO:0000313" key="5">
    <source>
        <dbReference type="Proteomes" id="UP000823868"/>
    </source>
</evidence>
<dbReference type="GO" id="GO:0016747">
    <property type="term" value="F:acyltransferase activity, transferring groups other than amino-acyl groups"/>
    <property type="evidence" value="ECO:0007669"/>
    <property type="project" value="InterPro"/>
</dbReference>
<dbReference type="AlphaFoldDB" id="A0A9D1YAN2"/>
<keyword evidence="1" id="KW-0808">Transferase</keyword>
<keyword evidence="2" id="KW-0012">Acyltransferase</keyword>
<comment type="caution">
    <text evidence="4">The sequence shown here is derived from an EMBL/GenBank/DDBJ whole genome shotgun (WGS) entry which is preliminary data.</text>
</comment>
<proteinExistence type="predicted"/>
<dbReference type="Gene3D" id="3.40.630.30">
    <property type="match status" value="1"/>
</dbReference>
<reference evidence="4" key="2">
    <citation type="submission" date="2021-04" db="EMBL/GenBank/DDBJ databases">
        <authorList>
            <person name="Gilroy R."/>
        </authorList>
    </citation>
    <scope>NUCLEOTIDE SEQUENCE</scope>
    <source>
        <strain evidence="4">ChiBcec16_6824</strain>
    </source>
</reference>
<dbReference type="PANTHER" id="PTHR43420:SF43">
    <property type="entry name" value="SPERMINE_SPERMIDINE ACETYLTRANSFERASE"/>
    <property type="match status" value="1"/>
</dbReference>
<dbReference type="InterPro" id="IPR050680">
    <property type="entry name" value="YpeA/RimI_acetyltransf"/>
</dbReference>
<dbReference type="EMBL" id="DXDX01000175">
    <property type="protein sequence ID" value="HIY22137.1"/>
    <property type="molecule type" value="Genomic_DNA"/>
</dbReference>
<evidence type="ECO:0000313" key="4">
    <source>
        <dbReference type="EMBL" id="HIY22137.1"/>
    </source>
</evidence>
<feature type="domain" description="N-acetyltransferase" evidence="3">
    <location>
        <begin position="4"/>
        <end position="176"/>
    </location>
</feature>
<sequence length="176" mass="19992">MAELRLVEATTPEHFRTMSAIHARGWRKTYPGYVPDDYMRDVITDDHWVSIFAANRAAGHWQGLMLYRGDTPVACCTYGAGRNQGPEGPRYAGWGELWTFYTDPAHTGQGYGGLLMEAALDRLRAAGYTQCFVLVLRENEGARRFYARHGFHWDGTQVEIPFPPQVCIDLRYTQAL</sequence>
<organism evidence="4 5">
    <name type="scientific">Candidatus Flavonifractor merdigallinarum</name>
    <dbReference type="NCBI Taxonomy" id="2838589"/>
    <lineage>
        <taxon>Bacteria</taxon>
        <taxon>Bacillati</taxon>
        <taxon>Bacillota</taxon>
        <taxon>Clostridia</taxon>
        <taxon>Eubacteriales</taxon>
        <taxon>Oscillospiraceae</taxon>
        <taxon>Flavonifractor</taxon>
    </lineage>
</organism>
<evidence type="ECO:0000259" key="3">
    <source>
        <dbReference type="PROSITE" id="PS51186"/>
    </source>
</evidence>
<gene>
    <name evidence="4" type="ORF">H9841_09610</name>
</gene>
<protein>
    <submittedName>
        <fullName evidence="4">GNAT family N-acetyltransferase</fullName>
    </submittedName>
</protein>
<dbReference type="Proteomes" id="UP000823868">
    <property type="component" value="Unassembled WGS sequence"/>
</dbReference>
<accession>A0A9D1YAN2</accession>
<dbReference type="PROSITE" id="PS51186">
    <property type="entry name" value="GNAT"/>
    <property type="match status" value="1"/>
</dbReference>
<dbReference type="SUPFAM" id="SSF55729">
    <property type="entry name" value="Acyl-CoA N-acyltransferases (Nat)"/>
    <property type="match status" value="1"/>
</dbReference>
<evidence type="ECO:0000256" key="1">
    <source>
        <dbReference type="ARBA" id="ARBA00022679"/>
    </source>
</evidence>
<dbReference type="CDD" id="cd04301">
    <property type="entry name" value="NAT_SF"/>
    <property type="match status" value="1"/>
</dbReference>
<dbReference type="Pfam" id="PF00583">
    <property type="entry name" value="Acetyltransf_1"/>
    <property type="match status" value="1"/>
</dbReference>